<keyword evidence="2" id="KW-1185">Reference proteome</keyword>
<dbReference type="AlphaFoldDB" id="A0A0U1PXX9"/>
<reference evidence="1 2" key="1">
    <citation type="submission" date="2015-05" db="EMBL/GenBank/DDBJ databases">
        <title>Draft genome sequence of Lampropedia sp. CT6, isolated from the microbial mat of a hot water spring, located at Manikaran, India.</title>
        <authorList>
            <person name="Tripathi C."/>
            <person name="Rani P."/>
            <person name="Mahato N.K."/>
            <person name="Lal R."/>
        </authorList>
    </citation>
    <scope>NUCLEOTIDE SEQUENCE [LARGE SCALE GENOMIC DNA]</scope>
    <source>
        <strain evidence="1 2">CT6</strain>
    </source>
</reference>
<evidence type="ECO:0000313" key="1">
    <source>
        <dbReference type="EMBL" id="KKW67383.1"/>
    </source>
</evidence>
<gene>
    <name evidence="1" type="ORF">AAV94_11120</name>
</gene>
<dbReference type="EMBL" id="LBNQ01000033">
    <property type="protein sequence ID" value="KKW67383.1"/>
    <property type="molecule type" value="Genomic_DNA"/>
</dbReference>
<comment type="caution">
    <text evidence="1">The sequence shown here is derived from an EMBL/GenBank/DDBJ whole genome shotgun (WGS) entry which is preliminary data.</text>
</comment>
<protein>
    <recommendedName>
        <fullName evidence="3">Phage head morphogenesis domain-containing protein</fullName>
    </recommendedName>
</protein>
<dbReference type="Proteomes" id="UP000050580">
    <property type="component" value="Unassembled WGS sequence"/>
</dbReference>
<accession>A0A0U1PXX9</accession>
<name>A0A0U1PXX9_9BURK</name>
<dbReference type="STRING" id="1610491.AAV94_11120"/>
<evidence type="ECO:0008006" key="3">
    <source>
        <dbReference type="Google" id="ProtNLM"/>
    </source>
</evidence>
<sequence>MYLEAGMTDDLDIRRHHSRMSKLRAEGLRVKYMHLSALSPTTRKSHADRHGQLFTAAEVREFWSDPENIKGCKCSITEVMVDELGKPIVPSIQKRALKAYETMKKRGYEWSK</sequence>
<proteinExistence type="predicted"/>
<organism evidence="1 2">
    <name type="scientific">Lampropedia cohaerens</name>
    <dbReference type="NCBI Taxonomy" id="1610491"/>
    <lineage>
        <taxon>Bacteria</taxon>
        <taxon>Pseudomonadati</taxon>
        <taxon>Pseudomonadota</taxon>
        <taxon>Betaproteobacteria</taxon>
        <taxon>Burkholderiales</taxon>
        <taxon>Comamonadaceae</taxon>
        <taxon>Lampropedia</taxon>
    </lineage>
</organism>
<evidence type="ECO:0000313" key="2">
    <source>
        <dbReference type="Proteomes" id="UP000050580"/>
    </source>
</evidence>